<keyword evidence="1" id="KW-0539">Nucleus</keyword>
<evidence type="ECO:0000256" key="1">
    <source>
        <dbReference type="ARBA" id="ARBA00023242"/>
    </source>
</evidence>
<dbReference type="InterPro" id="IPR051095">
    <property type="entry name" value="Dros_DevTransReg"/>
</dbReference>
<dbReference type="SUPFAM" id="SSF54695">
    <property type="entry name" value="POZ domain"/>
    <property type="match status" value="1"/>
</dbReference>
<reference evidence="4 5" key="1">
    <citation type="submission" date="2024-05" db="EMBL/GenBank/DDBJ databases">
        <authorList>
            <person name="Wallberg A."/>
        </authorList>
    </citation>
    <scope>NUCLEOTIDE SEQUENCE [LARGE SCALE GENOMIC DNA]</scope>
</reference>
<dbReference type="InterPro" id="IPR011333">
    <property type="entry name" value="SKP1/BTB/POZ_sf"/>
</dbReference>
<dbReference type="Pfam" id="PF00651">
    <property type="entry name" value="BTB"/>
    <property type="match status" value="1"/>
</dbReference>
<dbReference type="AlphaFoldDB" id="A0AAV2SJI7"/>
<dbReference type="Gene3D" id="3.30.710.10">
    <property type="entry name" value="Potassium Channel Kv1.1, Chain A"/>
    <property type="match status" value="1"/>
</dbReference>
<organism evidence="4 5">
    <name type="scientific">Meganyctiphanes norvegica</name>
    <name type="common">Northern krill</name>
    <name type="synonym">Thysanopoda norvegica</name>
    <dbReference type="NCBI Taxonomy" id="48144"/>
    <lineage>
        <taxon>Eukaryota</taxon>
        <taxon>Metazoa</taxon>
        <taxon>Ecdysozoa</taxon>
        <taxon>Arthropoda</taxon>
        <taxon>Crustacea</taxon>
        <taxon>Multicrustacea</taxon>
        <taxon>Malacostraca</taxon>
        <taxon>Eumalacostraca</taxon>
        <taxon>Eucarida</taxon>
        <taxon>Euphausiacea</taxon>
        <taxon>Euphausiidae</taxon>
        <taxon>Meganyctiphanes</taxon>
    </lineage>
</organism>
<dbReference type="SMART" id="SM00225">
    <property type="entry name" value="BTB"/>
    <property type="match status" value="1"/>
</dbReference>
<dbReference type="PANTHER" id="PTHR23110:SF109">
    <property type="entry name" value="FI07618P-RELATED"/>
    <property type="match status" value="1"/>
</dbReference>
<feature type="non-terminal residue" evidence="4">
    <location>
        <position position="401"/>
    </location>
</feature>
<dbReference type="GO" id="GO:0006357">
    <property type="term" value="P:regulation of transcription by RNA polymerase II"/>
    <property type="evidence" value="ECO:0007669"/>
    <property type="project" value="TreeGrafter"/>
</dbReference>
<dbReference type="PANTHER" id="PTHR23110">
    <property type="entry name" value="BTB DOMAIN TRANSCRIPTION FACTOR"/>
    <property type="match status" value="1"/>
</dbReference>
<proteinExistence type="predicted"/>
<evidence type="ECO:0000256" key="2">
    <source>
        <dbReference type="SAM" id="MobiDB-lite"/>
    </source>
</evidence>
<feature type="compositionally biased region" description="Basic residues" evidence="2">
    <location>
        <begin position="285"/>
        <end position="298"/>
    </location>
</feature>
<dbReference type="InterPro" id="IPR000210">
    <property type="entry name" value="BTB/POZ_dom"/>
</dbReference>
<gene>
    <name evidence="4" type="ORF">MNOR_LOCUS37108</name>
</gene>
<accession>A0AAV2SJI7</accession>
<feature type="region of interest" description="Disordered" evidence="2">
    <location>
        <begin position="189"/>
        <end position="213"/>
    </location>
</feature>
<feature type="region of interest" description="Disordered" evidence="2">
    <location>
        <begin position="226"/>
        <end position="300"/>
    </location>
</feature>
<comment type="caution">
    <text evidence="4">The sequence shown here is derived from an EMBL/GenBank/DDBJ whole genome shotgun (WGS) entry which is preliminary data.</text>
</comment>
<dbReference type="CDD" id="cd18315">
    <property type="entry name" value="BTB_POZ_BAB-like"/>
    <property type="match status" value="1"/>
</dbReference>
<dbReference type="EMBL" id="CAXKWB010072186">
    <property type="protein sequence ID" value="CAL4196007.1"/>
    <property type="molecule type" value="Genomic_DNA"/>
</dbReference>
<dbReference type="Proteomes" id="UP001497623">
    <property type="component" value="Unassembled WGS sequence"/>
</dbReference>
<evidence type="ECO:0000259" key="3">
    <source>
        <dbReference type="PROSITE" id="PS50097"/>
    </source>
</evidence>
<protein>
    <recommendedName>
        <fullName evidence="3">BTB domain-containing protein</fullName>
    </recommendedName>
</protein>
<evidence type="ECO:0000313" key="5">
    <source>
        <dbReference type="Proteomes" id="UP001497623"/>
    </source>
</evidence>
<dbReference type="PROSITE" id="PS50097">
    <property type="entry name" value="BTB"/>
    <property type="match status" value="1"/>
</dbReference>
<evidence type="ECO:0000313" key="4">
    <source>
        <dbReference type="EMBL" id="CAL4196007.1"/>
    </source>
</evidence>
<dbReference type="GO" id="GO:0005634">
    <property type="term" value="C:nucleus"/>
    <property type="evidence" value="ECO:0007669"/>
    <property type="project" value="TreeGrafter"/>
</dbReference>
<sequence>MATSNNIESVEPVVSNNTEFIEPGLNSYELRWNDHIPYFTKVFQSLRDLNELTDVTFACEDGIVCAHKLVLSSCSAYLRILFARLGTPNPVIFLKNTPVSLVRHVLEFIYCGSVNVSKEELALVLNLGHSLQIRGLFKLKLSRDNDSCGDEIVDKLTKEREMLQEKIASDLPLLPGDVKKTQNNINIQPKTTSKIIKNQDNRNKKTNSKCGDEIVDKLTKERKMLQEKNASDTPLLPGDVKKTQNNINIQPKTTSKIIKNQDNRNKKTNSKSKKMQNSLAQKQNQNHKSKPKTKKIKSVIKQERGSKFKQRNISLANSNTNKKEVTEEVEICSKFKPRKIITPSKRIIHNYDPRLKQMLGKYCVEHGYIKTKIYFENIFGFKIPDKTLARMKYSFLSNPHN</sequence>
<name>A0AAV2SJI7_MEGNR</name>
<feature type="compositionally biased region" description="Polar residues" evidence="2">
    <location>
        <begin position="243"/>
        <end position="258"/>
    </location>
</feature>
<feature type="domain" description="BTB" evidence="3">
    <location>
        <begin position="53"/>
        <end position="118"/>
    </location>
</feature>
<keyword evidence="5" id="KW-1185">Reference proteome</keyword>